<evidence type="ECO:0000256" key="1">
    <source>
        <dbReference type="SAM" id="Phobius"/>
    </source>
</evidence>
<name>A0A347TKM9_9BACT</name>
<dbReference type="RefSeq" id="WP_099311494.1">
    <property type="nucleotide sequence ID" value="NZ_CP032101.1"/>
</dbReference>
<gene>
    <name evidence="2" type="ORF">AMRN_1421</name>
    <name evidence="3" type="ORF">CPH92_09545</name>
</gene>
<evidence type="ECO:0000313" key="3">
    <source>
        <dbReference type="EMBL" id="PHO14820.1"/>
    </source>
</evidence>
<keyword evidence="1" id="KW-0812">Transmembrane</keyword>
<evidence type="ECO:0000313" key="4">
    <source>
        <dbReference type="Proteomes" id="UP000224740"/>
    </source>
</evidence>
<feature type="transmembrane region" description="Helical" evidence="1">
    <location>
        <begin position="81"/>
        <end position="100"/>
    </location>
</feature>
<dbReference type="EMBL" id="CP032101">
    <property type="protein sequence ID" value="AXX87157.1"/>
    <property type="molecule type" value="Genomic_DNA"/>
</dbReference>
<dbReference type="Proteomes" id="UP000264693">
    <property type="component" value="Chromosome"/>
</dbReference>
<dbReference type="Proteomes" id="UP000224740">
    <property type="component" value="Unassembled WGS sequence"/>
</dbReference>
<keyword evidence="1" id="KW-0472">Membrane</keyword>
<reference evidence="2 5" key="3">
    <citation type="submission" date="2018-08" db="EMBL/GenBank/DDBJ databases">
        <title>Complete genome of the Arcobacter marinus type strain JCM 15502.</title>
        <authorList>
            <person name="Miller W.G."/>
            <person name="Yee E."/>
            <person name="Huynh S."/>
            <person name="Parker C.T."/>
        </authorList>
    </citation>
    <scope>NUCLEOTIDE SEQUENCE [LARGE SCALE GENOMIC DNA]</scope>
    <source>
        <strain evidence="2 5">JCM 15502</strain>
    </source>
</reference>
<dbReference type="KEGG" id="amar:AMRN_1421"/>
<evidence type="ECO:0000313" key="2">
    <source>
        <dbReference type="EMBL" id="AXX87157.1"/>
    </source>
</evidence>
<proteinExistence type="predicted"/>
<dbReference type="AlphaFoldDB" id="A0A347TKM9"/>
<protein>
    <submittedName>
        <fullName evidence="2">Uncharacterized protein</fullName>
    </submittedName>
</protein>
<reference evidence="3" key="2">
    <citation type="submission" date="2017-09" db="EMBL/GenBank/DDBJ databases">
        <authorList>
            <person name="Perez-Cataluna A."/>
            <person name="Figueras M.J."/>
            <person name="Salas-Masso N."/>
        </authorList>
    </citation>
    <scope>NUCLEOTIDE SEQUENCE</scope>
    <source>
        <strain evidence="3">CECT 7727</strain>
    </source>
</reference>
<sequence length="102" mass="11448">MSMWEMYTGGDSTPTNWSFGDVTDTANEWMENIGSVWEKYTEIENAVKGNSNKNDNSAKAQEYENINQNAQQDSINPLKNISNTNLVYGGIGLLALFIIFKD</sequence>
<keyword evidence="1" id="KW-1133">Transmembrane helix</keyword>
<dbReference type="EMBL" id="NXAO01000046">
    <property type="protein sequence ID" value="PHO14820.1"/>
    <property type="molecule type" value="Genomic_DNA"/>
</dbReference>
<organism evidence="2 5">
    <name type="scientific">Malaciobacter marinus</name>
    <dbReference type="NCBI Taxonomy" id="505249"/>
    <lineage>
        <taxon>Bacteria</taxon>
        <taxon>Pseudomonadati</taxon>
        <taxon>Campylobacterota</taxon>
        <taxon>Epsilonproteobacteria</taxon>
        <taxon>Campylobacterales</taxon>
        <taxon>Arcobacteraceae</taxon>
        <taxon>Malaciobacter</taxon>
    </lineage>
</organism>
<evidence type="ECO:0000313" key="5">
    <source>
        <dbReference type="Proteomes" id="UP000264693"/>
    </source>
</evidence>
<keyword evidence="4" id="KW-1185">Reference proteome</keyword>
<reference evidence="4" key="1">
    <citation type="submission" date="2017-09" db="EMBL/GenBank/DDBJ databases">
        <title>Arcobacter canalis sp. nov., a new species isolated from a water canal contaminated with urban sewage.</title>
        <authorList>
            <person name="Perez-Cataluna A."/>
            <person name="Salas-Masso N."/>
            <person name="Figueras M.J."/>
        </authorList>
    </citation>
    <scope>NUCLEOTIDE SEQUENCE [LARGE SCALE GENOMIC DNA]</scope>
    <source>
        <strain evidence="4">CECT 7727</strain>
    </source>
</reference>
<accession>A0A347TKM9</accession>